<sequence>MAVYVDVGRDATTLPLDESGKVYDSGVSVHGPLGQDVQDRMAEIRADSCGAGDSRTKAANTKATAYAPVTVSAPRDEDDVPPGRKQRLEIQIYADGRWQGEAATCFKLHPDGTSGDNVSSTTHGAWQHLYVTR</sequence>
<keyword evidence="4" id="KW-1185">Reference proteome</keyword>
<accession>A0A5P2XCI6</accession>
<gene>
    <name evidence="2" type="ORF">CP982_20100</name>
    <name evidence="1" type="ORF">FHS40_005714</name>
</gene>
<name>A0A5P2XCI6_STRST</name>
<dbReference type="EMBL" id="CP023690">
    <property type="protein sequence ID" value="QEV60740.1"/>
    <property type="molecule type" value="Genomic_DNA"/>
</dbReference>
<organism evidence="2 3">
    <name type="scientific">Streptomyces spectabilis</name>
    <dbReference type="NCBI Taxonomy" id="68270"/>
    <lineage>
        <taxon>Bacteria</taxon>
        <taxon>Bacillati</taxon>
        <taxon>Actinomycetota</taxon>
        <taxon>Actinomycetes</taxon>
        <taxon>Kitasatosporales</taxon>
        <taxon>Streptomycetaceae</taxon>
        <taxon>Streptomyces</taxon>
    </lineage>
</organism>
<dbReference type="AlphaFoldDB" id="A0A5P2XCI6"/>
<dbReference type="Proteomes" id="UP000549009">
    <property type="component" value="Unassembled WGS sequence"/>
</dbReference>
<dbReference type="EMBL" id="JACHJD010000010">
    <property type="protein sequence ID" value="MBB5106601.1"/>
    <property type="molecule type" value="Genomic_DNA"/>
</dbReference>
<proteinExistence type="predicted"/>
<dbReference type="OrthoDB" id="4332189at2"/>
<evidence type="ECO:0000313" key="1">
    <source>
        <dbReference type="EMBL" id="MBB5106601.1"/>
    </source>
</evidence>
<reference evidence="2 3" key="1">
    <citation type="submission" date="2017-09" db="EMBL/GenBank/DDBJ databases">
        <authorList>
            <person name="Lee N."/>
            <person name="Cho B.-K."/>
        </authorList>
    </citation>
    <scope>NUCLEOTIDE SEQUENCE [LARGE SCALE GENOMIC DNA]</scope>
    <source>
        <strain evidence="2 3">ATCC 27465</strain>
    </source>
</reference>
<dbReference type="KEGG" id="sspb:CP982_20100"/>
<evidence type="ECO:0000313" key="4">
    <source>
        <dbReference type="Proteomes" id="UP000549009"/>
    </source>
</evidence>
<dbReference type="RefSeq" id="WP_150511818.1">
    <property type="nucleotide sequence ID" value="NZ_BMSQ01000022.1"/>
</dbReference>
<evidence type="ECO:0000313" key="3">
    <source>
        <dbReference type="Proteomes" id="UP000326505"/>
    </source>
</evidence>
<evidence type="ECO:0000313" key="2">
    <source>
        <dbReference type="EMBL" id="QEV60740.1"/>
    </source>
</evidence>
<dbReference type="Proteomes" id="UP000326505">
    <property type="component" value="Chromosome"/>
</dbReference>
<protein>
    <submittedName>
        <fullName evidence="2">Uncharacterized protein</fullName>
    </submittedName>
</protein>
<reference evidence="1 4" key="2">
    <citation type="submission" date="2020-08" db="EMBL/GenBank/DDBJ databases">
        <title>Genomic Encyclopedia of Type Strains, Phase III (KMG-III): the genomes of soil and plant-associated and newly described type strains.</title>
        <authorList>
            <person name="Whitman W."/>
        </authorList>
    </citation>
    <scope>NUCLEOTIDE SEQUENCE [LARGE SCALE GENOMIC DNA]</scope>
    <source>
        <strain evidence="1 4">CECT 3146</strain>
    </source>
</reference>